<evidence type="ECO:0000256" key="1">
    <source>
        <dbReference type="SAM" id="MobiDB-lite"/>
    </source>
</evidence>
<accession>A0A7R8VVA5</accession>
<dbReference type="AlphaFoldDB" id="A0A7R8VVA5"/>
<dbReference type="EMBL" id="OA571066">
    <property type="protein sequence ID" value="CAD7203736.1"/>
    <property type="molecule type" value="Genomic_DNA"/>
</dbReference>
<proteinExistence type="predicted"/>
<feature type="compositionally biased region" description="Polar residues" evidence="1">
    <location>
        <begin position="55"/>
        <end position="83"/>
    </location>
</feature>
<reference evidence="2" key="1">
    <citation type="submission" date="2020-11" db="EMBL/GenBank/DDBJ databases">
        <authorList>
            <person name="Tran Van P."/>
        </authorList>
    </citation>
    <scope>NUCLEOTIDE SEQUENCE</scope>
</reference>
<feature type="compositionally biased region" description="Pro residues" evidence="1">
    <location>
        <begin position="1"/>
        <end position="16"/>
    </location>
</feature>
<gene>
    <name evidence="2" type="ORF">TDIB3V08_LOCUS9901</name>
</gene>
<protein>
    <submittedName>
        <fullName evidence="2">Uncharacterized protein</fullName>
    </submittedName>
</protein>
<feature type="region of interest" description="Disordered" evidence="1">
    <location>
        <begin position="1"/>
        <end position="98"/>
    </location>
</feature>
<evidence type="ECO:0000313" key="2">
    <source>
        <dbReference type="EMBL" id="CAD7203736.1"/>
    </source>
</evidence>
<organism evidence="2">
    <name type="scientific">Timema douglasi</name>
    <name type="common">Walking stick</name>
    <dbReference type="NCBI Taxonomy" id="61478"/>
    <lineage>
        <taxon>Eukaryota</taxon>
        <taxon>Metazoa</taxon>
        <taxon>Ecdysozoa</taxon>
        <taxon>Arthropoda</taxon>
        <taxon>Hexapoda</taxon>
        <taxon>Insecta</taxon>
        <taxon>Pterygota</taxon>
        <taxon>Neoptera</taxon>
        <taxon>Polyneoptera</taxon>
        <taxon>Phasmatodea</taxon>
        <taxon>Timematodea</taxon>
        <taxon>Timematoidea</taxon>
        <taxon>Timematidae</taxon>
        <taxon>Timema</taxon>
    </lineage>
</organism>
<name>A0A7R8VVA5_TIMDO</name>
<sequence length="98" mass="10809">MTAHPPPLKKILPPSPKHSGNLGTAPWTCHNTNKKHERCPGFETQRRSSKKRQVGRSTSPLSDVSTNSTTSQRPTNNNNSHLASNPRPPAREYLQSAC</sequence>